<dbReference type="Pfam" id="PF13563">
    <property type="entry name" value="2_5_RNA_ligase2"/>
    <property type="match status" value="1"/>
</dbReference>
<dbReference type="GO" id="GO:0008664">
    <property type="term" value="F:RNA 2',3'-cyclic 3'-phosphodiesterase activity"/>
    <property type="evidence" value="ECO:0007669"/>
    <property type="project" value="UniProtKB-EC"/>
</dbReference>
<feature type="short sequence motif" description="HXTX 1" evidence="2">
    <location>
        <begin position="47"/>
        <end position="50"/>
    </location>
</feature>
<name>A0ABD5R5I7_9EURY</name>
<evidence type="ECO:0000313" key="3">
    <source>
        <dbReference type="EMBL" id="MFC5279881.1"/>
    </source>
</evidence>
<sequence length="195" mass="20679">MPSSSTSSVRAFVAVELPDDLAEPIADLQSAFAEAAGVRPVDPSQAHLTLTFLGDVAAADLEAVRAAGERAVDRAGVGPFDCAVEGLGVFPSLEYVSVVWAGIGEGTEALTRLHGALEAETTALGFDPEGHEFTPHVTLARMDDGRGKARVREVVRERDPEFGRFTVESVALIESTLTEDGPIYEPIATFDLEPE</sequence>
<dbReference type="EC" id="3.1.4.58" evidence="2"/>
<dbReference type="InterPro" id="IPR009097">
    <property type="entry name" value="Cyclic_Pdiesterase"/>
</dbReference>
<feature type="short sequence motif" description="HXTX 2" evidence="2">
    <location>
        <begin position="136"/>
        <end position="139"/>
    </location>
</feature>
<feature type="active site" description="Proton acceptor" evidence="2">
    <location>
        <position position="136"/>
    </location>
</feature>
<reference evidence="3 4" key="1">
    <citation type="journal article" date="2019" name="Int. J. Syst. Evol. Microbiol.">
        <title>The Global Catalogue of Microorganisms (GCM) 10K type strain sequencing project: providing services to taxonomists for standard genome sequencing and annotation.</title>
        <authorList>
            <consortium name="The Broad Institute Genomics Platform"/>
            <consortium name="The Broad Institute Genome Sequencing Center for Infectious Disease"/>
            <person name="Wu L."/>
            <person name="Ma J."/>
        </authorList>
    </citation>
    <scope>NUCLEOTIDE SEQUENCE [LARGE SCALE GENOMIC DNA]</scope>
    <source>
        <strain evidence="3 4">CGMCC 1.12124</strain>
    </source>
</reference>
<accession>A0ABD5R5I7</accession>
<comment type="function">
    <text evidence="2">Hydrolyzes RNA 2',3'-cyclic phosphodiester to an RNA 2'-phosphomonoester.</text>
</comment>
<dbReference type="Gene3D" id="3.90.1140.10">
    <property type="entry name" value="Cyclic phosphodiesterase"/>
    <property type="match status" value="1"/>
</dbReference>
<evidence type="ECO:0000256" key="1">
    <source>
        <dbReference type="ARBA" id="ARBA00022801"/>
    </source>
</evidence>
<dbReference type="EMBL" id="JBHSKY010000016">
    <property type="protein sequence ID" value="MFC5279881.1"/>
    <property type="molecule type" value="Genomic_DNA"/>
</dbReference>
<dbReference type="Proteomes" id="UP001596118">
    <property type="component" value="Unassembled WGS sequence"/>
</dbReference>
<feature type="active site" description="Proton donor" evidence="2">
    <location>
        <position position="47"/>
    </location>
</feature>
<dbReference type="SUPFAM" id="SSF55144">
    <property type="entry name" value="LigT-like"/>
    <property type="match status" value="1"/>
</dbReference>
<protein>
    <recommendedName>
        <fullName evidence="2">RNA 2',3'-cyclic phosphodiesterase</fullName>
        <shortName evidence="2">RNA 2',3'-CPDase</shortName>
        <ecNumber evidence="2">3.1.4.58</ecNumber>
    </recommendedName>
</protein>
<organism evidence="3 4">
    <name type="scientific">Halorubrum rubrum</name>
    <dbReference type="NCBI Taxonomy" id="1126240"/>
    <lineage>
        <taxon>Archaea</taxon>
        <taxon>Methanobacteriati</taxon>
        <taxon>Methanobacteriota</taxon>
        <taxon>Stenosarchaea group</taxon>
        <taxon>Halobacteria</taxon>
        <taxon>Halobacteriales</taxon>
        <taxon>Haloferacaceae</taxon>
        <taxon>Halorubrum</taxon>
    </lineage>
</organism>
<dbReference type="PANTHER" id="PTHR35561">
    <property type="entry name" value="RNA 2',3'-CYCLIC PHOSPHODIESTERASE"/>
    <property type="match status" value="1"/>
</dbReference>
<evidence type="ECO:0000256" key="2">
    <source>
        <dbReference type="HAMAP-Rule" id="MF_01940"/>
    </source>
</evidence>
<proteinExistence type="inferred from homology"/>
<dbReference type="InterPro" id="IPR004175">
    <property type="entry name" value="RNA_CPDase"/>
</dbReference>
<dbReference type="NCBIfam" id="TIGR02258">
    <property type="entry name" value="2_5_ligase"/>
    <property type="match status" value="1"/>
</dbReference>
<comment type="catalytic activity">
    <reaction evidence="2">
        <text>a 3'-end 2',3'-cyclophospho-ribonucleotide-RNA + H2O = a 3'-end 2'-phospho-ribonucleotide-RNA + H(+)</text>
        <dbReference type="Rhea" id="RHEA:11828"/>
        <dbReference type="Rhea" id="RHEA-COMP:10464"/>
        <dbReference type="Rhea" id="RHEA-COMP:17353"/>
        <dbReference type="ChEBI" id="CHEBI:15377"/>
        <dbReference type="ChEBI" id="CHEBI:15378"/>
        <dbReference type="ChEBI" id="CHEBI:83064"/>
        <dbReference type="ChEBI" id="CHEBI:173113"/>
        <dbReference type="EC" id="3.1.4.58"/>
    </reaction>
</comment>
<dbReference type="RefSeq" id="WP_256412410.1">
    <property type="nucleotide sequence ID" value="NZ_JANHDM010000010.1"/>
</dbReference>
<keyword evidence="1 2" id="KW-0378">Hydrolase</keyword>
<gene>
    <name evidence="3" type="primary">thpR</name>
    <name evidence="3" type="ORF">ACFPM1_14085</name>
</gene>
<keyword evidence="4" id="KW-1185">Reference proteome</keyword>
<dbReference type="AlphaFoldDB" id="A0ABD5R5I7"/>
<comment type="caution">
    <text evidence="3">The sequence shown here is derived from an EMBL/GenBank/DDBJ whole genome shotgun (WGS) entry which is preliminary data.</text>
</comment>
<dbReference type="PANTHER" id="PTHR35561:SF1">
    <property type="entry name" value="RNA 2',3'-CYCLIC PHOSPHODIESTERASE"/>
    <property type="match status" value="1"/>
</dbReference>
<dbReference type="HAMAP" id="MF_01940">
    <property type="entry name" value="RNA_CPDase"/>
    <property type="match status" value="1"/>
</dbReference>
<comment type="similarity">
    <text evidence="2">Belongs to the 2H phosphoesterase superfamily. ThpR family.</text>
</comment>
<evidence type="ECO:0000313" key="4">
    <source>
        <dbReference type="Proteomes" id="UP001596118"/>
    </source>
</evidence>